<proteinExistence type="predicted"/>
<evidence type="ECO:0000313" key="3">
    <source>
        <dbReference type="Proteomes" id="UP000014680"/>
    </source>
</evidence>
<dbReference type="GeneID" id="14888074"/>
<feature type="transmembrane region" description="Helical" evidence="1">
    <location>
        <begin position="39"/>
        <end position="58"/>
    </location>
</feature>
<keyword evidence="1" id="KW-1133">Transmembrane helix</keyword>
<dbReference type="EMBL" id="KB206681">
    <property type="protein sequence ID" value="ELP89084.1"/>
    <property type="molecule type" value="Genomic_DNA"/>
</dbReference>
<evidence type="ECO:0000313" key="2">
    <source>
        <dbReference type="EMBL" id="ELP89084.1"/>
    </source>
</evidence>
<reference evidence="2 3" key="1">
    <citation type="submission" date="2012-10" db="EMBL/GenBank/DDBJ databases">
        <authorList>
            <person name="Zafar N."/>
            <person name="Inman J."/>
            <person name="Hall N."/>
            <person name="Lorenzi H."/>
            <person name="Caler E."/>
        </authorList>
    </citation>
    <scope>NUCLEOTIDE SEQUENCE [LARGE SCALE GENOMIC DNA]</scope>
    <source>
        <strain evidence="2 3">IP1</strain>
    </source>
</reference>
<evidence type="ECO:0000256" key="1">
    <source>
        <dbReference type="SAM" id="Phobius"/>
    </source>
</evidence>
<keyword evidence="3" id="KW-1185">Reference proteome</keyword>
<sequence length="171" mass="19862">MNSTLVQALSSSKIEMSLCFDVILMYIAIVQLKQSSRDLSSILIFLFLLSVCLFVSYVEIKIEGALGMIFCMCSWYTLCVCCIPIYDDDVVYFLSEKVFFFTKSKFLSFIISLFEVALRYKNGVINMWIFGFIVCIIVFVSSFFVLHIALLVFYFVNFRDHPFRPSPRLQK</sequence>
<dbReference type="KEGG" id="eiv:EIN_448050"/>
<protein>
    <submittedName>
        <fullName evidence="2">Uncharacterized protein</fullName>
    </submittedName>
</protein>
<dbReference type="VEuPathDB" id="AmoebaDB:EIN_448050"/>
<keyword evidence="1" id="KW-0812">Transmembrane</keyword>
<dbReference type="RefSeq" id="XP_004255855.1">
    <property type="nucleotide sequence ID" value="XM_004255807.1"/>
</dbReference>
<accession>L7FMJ8</accession>
<organism evidence="2 3">
    <name type="scientific">Entamoeba invadens IP1</name>
    <dbReference type="NCBI Taxonomy" id="370355"/>
    <lineage>
        <taxon>Eukaryota</taxon>
        <taxon>Amoebozoa</taxon>
        <taxon>Evosea</taxon>
        <taxon>Archamoebae</taxon>
        <taxon>Mastigamoebida</taxon>
        <taxon>Entamoebidae</taxon>
        <taxon>Entamoeba</taxon>
    </lineage>
</organism>
<feature type="transmembrane region" description="Helical" evidence="1">
    <location>
        <begin position="130"/>
        <end position="156"/>
    </location>
</feature>
<feature type="transmembrane region" description="Helical" evidence="1">
    <location>
        <begin position="65"/>
        <end position="86"/>
    </location>
</feature>
<dbReference type="Proteomes" id="UP000014680">
    <property type="component" value="Unassembled WGS sequence"/>
</dbReference>
<name>L7FMJ8_ENTIV</name>
<dbReference type="AlphaFoldDB" id="L7FMJ8"/>
<feature type="transmembrane region" description="Helical" evidence="1">
    <location>
        <begin position="12"/>
        <end position="33"/>
    </location>
</feature>
<keyword evidence="1" id="KW-0472">Membrane</keyword>
<gene>
    <name evidence="2" type="ORF">EIN_448050</name>
</gene>